<dbReference type="Proteomes" id="UP001371456">
    <property type="component" value="Unassembled WGS sequence"/>
</dbReference>
<sequence length="50" mass="5430">MFAEQRLCFPILLFIYLFLCSSCFVTSQSLLVQNISLSNSPAGVAGLSSL</sequence>
<dbReference type="AlphaFoldDB" id="A0AAN8YA01"/>
<protein>
    <submittedName>
        <fullName evidence="1">Uncharacterized protein</fullName>
    </submittedName>
</protein>
<reference evidence="1 2" key="1">
    <citation type="submission" date="2024-02" db="EMBL/GenBank/DDBJ databases">
        <title>de novo genome assembly of Solanum bulbocastanum strain 11H21.</title>
        <authorList>
            <person name="Hosaka A.J."/>
        </authorList>
    </citation>
    <scope>NUCLEOTIDE SEQUENCE [LARGE SCALE GENOMIC DNA]</scope>
    <source>
        <tissue evidence="1">Young leaves</tissue>
    </source>
</reference>
<accession>A0AAN8YA01</accession>
<evidence type="ECO:0000313" key="2">
    <source>
        <dbReference type="Proteomes" id="UP001371456"/>
    </source>
</evidence>
<evidence type="ECO:0000313" key="1">
    <source>
        <dbReference type="EMBL" id="KAK6785244.1"/>
    </source>
</evidence>
<name>A0AAN8YA01_SOLBU</name>
<proteinExistence type="predicted"/>
<comment type="caution">
    <text evidence="1">The sequence shown here is derived from an EMBL/GenBank/DDBJ whole genome shotgun (WGS) entry which is preliminary data.</text>
</comment>
<dbReference type="EMBL" id="JBANQN010000007">
    <property type="protein sequence ID" value="KAK6785244.1"/>
    <property type="molecule type" value="Genomic_DNA"/>
</dbReference>
<organism evidence="1 2">
    <name type="scientific">Solanum bulbocastanum</name>
    <name type="common">Wild potato</name>
    <dbReference type="NCBI Taxonomy" id="147425"/>
    <lineage>
        <taxon>Eukaryota</taxon>
        <taxon>Viridiplantae</taxon>
        <taxon>Streptophyta</taxon>
        <taxon>Embryophyta</taxon>
        <taxon>Tracheophyta</taxon>
        <taxon>Spermatophyta</taxon>
        <taxon>Magnoliopsida</taxon>
        <taxon>eudicotyledons</taxon>
        <taxon>Gunneridae</taxon>
        <taxon>Pentapetalae</taxon>
        <taxon>asterids</taxon>
        <taxon>lamiids</taxon>
        <taxon>Solanales</taxon>
        <taxon>Solanaceae</taxon>
        <taxon>Solanoideae</taxon>
        <taxon>Solaneae</taxon>
        <taxon>Solanum</taxon>
    </lineage>
</organism>
<gene>
    <name evidence="1" type="ORF">RDI58_018699</name>
</gene>
<keyword evidence="2" id="KW-1185">Reference proteome</keyword>